<comment type="similarity">
    <text evidence="1 2">Belongs to the small heat shock protein (HSP20) family.</text>
</comment>
<feature type="region of interest" description="Disordered" evidence="3">
    <location>
        <begin position="1"/>
        <end position="27"/>
    </location>
</feature>
<dbReference type="EMBL" id="FNNH01000001">
    <property type="protein sequence ID" value="SDW00722.1"/>
    <property type="molecule type" value="Genomic_DNA"/>
</dbReference>
<protein>
    <submittedName>
        <fullName evidence="6">HSP20 family protein</fullName>
    </submittedName>
</protein>
<sequence>MKSAQRPPSSLQSKSSATQPSSTQPSIVARSDLLATVEDWLGNLGIRIGELSVMKVDLSENDTEYTILADIPGVNKENIKVDLESNRISIKVEKKKEVEQKEGERFISRERSWESISRSVRLDEEIDVNKAQAKYENGVLTLTMPKKHVKAIKQLEIK</sequence>
<dbReference type="AlphaFoldDB" id="A0A1H2Q0S0"/>
<feature type="domain" description="CS" evidence="5">
    <location>
        <begin position="51"/>
        <end position="156"/>
    </location>
</feature>
<dbReference type="Gene3D" id="2.60.40.790">
    <property type="match status" value="1"/>
</dbReference>
<gene>
    <name evidence="6" type="ORF">SAMN05421882_1001173</name>
</gene>
<feature type="domain" description="SHSP" evidence="4">
    <location>
        <begin position="47"/>
        <end position="158"/>
    </location>
</feature>
<dbReference type="PROSITE" id="PS51203">
    <property type="entry name" value="CS"/>
    <property type="match status" value="1"/>
</dbReference>
<organism evidence="6 7">
    <name type="scientific">Nitrosomonas communis</name>
    <dbReference type="NCBI Taxonomy" id="44574"/>
    <lineage>
        <taxon>Bacteria</taxon>
        <taxon>Pseudomonadati</taxon>
        <taxon>Pseudomonadota</taxon>
        <taxon>Betaproteobacteria</taxon>
        <taxon>Nitrosomonadales</taxon>
        <taxon>Nitrosomonadaceae</taxon>
        <taxon>Nitrosomonas</taxon>
    </lineage>
</organism>
<dbReference type="InterPro" id="IPR007052">
    <property type="entry name" value="CS_dom"/>
</dbReference>
<dbReference type="InterPro" id="IPR002068">
    <property type="entry name" value="A-crystallin/Hsp20_dom"/>
</dbReference>
<dbReference type="PANTHER" id="PTHR11527">
    <property type="entry name" value="HEAT-SHOCK PROTEIN 20 FAMILY MEMBER"/>
    <property type="match status" value="1"/>
</dbReference>
<dbReference type="Proteomes" id="UP000183454">
    <property type="component" value="Unassembled WGS sequence"/>
</dbReference>
<evidence type="ECO:0000259" key="4">
    <source>
        <dbReference type="PROSITE" id="PS01031"/>
    </source>
</evidence>
<feature type="compositionally biased region" description="Low complexity" evidence="3">
    <location>
        <begin position="1"/>
        <end position="26"/>
    </location>
</feature>
<evidence type="ECO:0000259" key="5">
    <source>
        <dbReference type="PROSITE" id="PS51203"/>
    </source>
</evidence>
<evidence type="ECO:0000256" key="2">
    <source>
        <dbReference type="RuleBase" id="RU003616"/>
    </source>
</evidence>
<dbReference type="SUPFAM" id="SSF49764">
    <property type="entry name" value="HSP20-like chaperones"/>
    <property type="match status" value="1"/>
</dbReference>
<evidence type="ECO:0000256" key="3">
    <source>
        <dbReference type="SAM" id="MobiDB-lite"/>
    </source>
</evidence>
<proteinExistence type="inferred from homology"/>
<evidence type="ECO:0000313" key="7">
    <source>
        <dbReference type="Proteomes" id="UP000183454"/>
    </source>
</evidence>
<accession>A0A1H2Q0S0</accession>
<evidence type="ECO:0000256" key="1">
    <source>
        <dbReference type="PROSITE-ProRule" id="PRU00285"/>
    </source>
</evidence>
<name>A0A1H2Q0S0_9PROT</name>
<evidence type="ECO:0000313" key="6">
    <source>
        <dbReference type="EMBL" id="SDW00722.1"/>
    </source>
</evidence>
<dbReference type="InterPro" id="IPR031107">
    <property type="entry name" value="Small_HSP"/>
</dbReference>
<reference evidence="6 7" key="1">
    <citation type="submission" date="2016-10" db="EMBL/GenBank/DDBJ databases">
        <authorList>
            <person name="de Groot N.N."/>
        </authorList>
    </citation>
    <scope>NUCLEOTIDE SEQUENCE [LARGE SCALE GENOMIC DNA]</scope>
    <source>
        <strain evidence="6 7">Nm110</strain>
    </source>
</reference>
<dbReference type="InterPro" id="IPR008978">
    <property type="entry name" value="HSP20-like_chaperone"/>
</dbReference>
<dbReference type="RefSeq" id="WP_083340086.1">
    <property type="nucleotide sequence ID" value="NZ_FNNH01000001.1"/>
</dbReference>
<dbReference type="PROSITE" id="PS01031">
    <property type="entry name" value="SHSP"/>
    <property type="match status" value="1"/>
</dbReference>
<dbReference type="Pfam" id="PF00011">
    <property type="entry name" value="HSP20"/>
    <property type="match status" value="1"/>
</dbReference>